<dbReference type="EMBL" id="GGFK01013456">
    <property type="protein sequence ID" value="MBW46777.1"/>
    <property type="molecule type" value="Transcribed_RNA"/>
</dbReference>
<reference evidence="1" key="1">
    <citation type="submission" date="2018-01" db="EMBL/GenBank/DDBJ databases">
        <title>An insight into the sialome of Amazonian anophelines.</title>
        <authorList>
            <person name="Ribeiro J.M."/>
            <person name="Scarpassa V."/>
            <person name="Calvo E."/>
        </authorList>
    </citation>
    <scope>NUCLEOTIDE SEQUENCE</scope>
    <source>
        <tissue evidence="1">Salivary glands</tissue>
    </source>
</reference>
<accession>A0A2M4B166</accession>
<protein>
    <submittedName>
        <fullName evidence="1">Putative secreted protein</fullName>
    </submittedName>
</protein>
<sequence>MVSTRVIAVAAAAASDATPKGSHSLPPIRLTRVTVAPFHHLPVLCRVDPFPLSMVICCRDSVPAAAAAVRHLLYCPHQHANCWNWFPPRHRRDSQND</sequence>
<name>A0A2M4B166_9DIPT</name>
<proteinExistence type="predicted"/>
<evidence type="ECO:0000313" key="1">
    <source>
        <dbReference type="EMBL" id="MBW46777.1"/>
    </source>
</evidence>
<organism evidence="1">
    <name type="scientific">Anopheles triannulatus</name>
    <dbReference type="NCBI Taxonomy" id="58253"/>
    <lineage>
        <taxon>Eukaryota</taxon>
        <taxon>Metazoa</taxon>
        <taxon>Ecdysozoa</taxon>
        <taxon>Arthropoda</taxon>
        <taxon>Hexapoda</taxon>
        <taxon>Insecta</taxon>
        <taxon>Pterygota</taxon>
        <taxon>Neoptera</taxon>
        <taxon>Endopterygota</taxon>
        <taxon>Diptera</taxon>
        <taxon>Nematocera</taxon>
        <taxon>Culicoidea</taxon>
        <taxon>Culicidae</taxon>
        <taxon>Anophelinae</taxon>
        <taxon>Anopheles</taxon>
    </lineage>
</organism>
<dbReference type="AlphaFoldDB" id="A0A2M4B166"/>